<dbReference type="SUPFAM" id="SSF57850">
    <property type="entry name" value="RING/U-box"/>
    <property type="match status" value="1"/>
</dbReference>
<feature type="domain" description="RING-type" evidence="3">
    <location>
        <begin position="5"/>
        <end position="45"/>
    </location>
</feature>
<keyword evidence="5" id="KW-1185">Reference proteome</keyword>
<dbReference type="Proteomes" id="UP001057375">
    <property type="component" value="Unassembled WGS sequence"/>
</dbReference>
<sequence>MPYNCSICMGPLFAAPGDSVVLPCGHCFHCDTCLAGAGNSCAICRKTYTQPQTIKLQLLSSVDPRIAELDTKILEKNAELAQKGGSITRYTREAEEFGRNAERLVGKEAELKDQIRDAKVAVKDAEKEKEEGKVKIDDAMKALHEKNKEWEGERKKITDEQIKASARIQAQAKEIITIGGRVKECSIDFCHQKRYIDAVKRASEKCPGENPIQTYTVKLITGEIEPSKNISLLDSR</sequence>
<keyword evidence="1" id="KW-0862">Zinc</keyword>
<evidence type="ECO:0000256" key="2">
    <source>
        <dbReference type="SAM" id="Coils"/>
    </source>
</evidence>
<accession>A0ABQ5JWB9</accession>
<dbReference type="EMBL" id="BQXS01012076">
    <property type="protein sequence ID" value="GKT19628.1"/>
    <property type="molecule type" value="Genomic_DNA"/>
</dbReference>
<evidence type="ECO:0000313" key="4">
    <source>
        <dbReference type="EMBL" id="GKT19628.1"/>
    </source>
</evidence>
<protein>
    <recommendedName>
        <fullName evidence="3">RING-type domain-containing protein</fullName>
    </recommendedName>
</protein>
<name>A0ABQ5JWB9_9EUKA</name>
<feature type="coiled-coil region" evidence="2">
    <location>
        <begin position="108"/>
        <end position="160"/>
    </location>
</feature>
<dbReference type="Gene3D" id="3.30.40.10">
    <property type="entry name" value="Zinc/RING finger domain, C3HC4 (zinc finger)"/>
    <property type="match status" value="1"/>
</dbReference>
<keyword evidence="1" id="KW-0479">Metal-binding</keyword>
<keyword evidence="1" id="KW-0863">Zinc-finger</keyword>
<evidence type="ECO:0000259" key="3">
    <source>
        <dbReference type="PROSITE" id="PS50089"/>
    </source>
</evidence>
<organism evidence="4 5">
    <name type="scientific">Aduncisulcus paluster</name>
    <dbReference type="NCBI Taxonomy" id="2918883"/>
    <lineage>
        <taxon>Eukaryota</taxon>
        <taxon>Metamonada</taxon>
        <taxon>Carpediemonas-like organisms</taxon>
        <taxon>Aduncisulcus</taxon>
    </lineage>
</organism>
<keyword evidence="2" id="KW-0175">Coiled coil</keyword>
<dbReference type="InterPro" id="IPR013083">
    <property type="entry name" value="Znf_RING/FYVE/PHD"/>
</dbReference>
<evidence type="ECO:0000313" key="5">
    <source>
        <dbReference type="Proteomes" id="UP001057375"/>
    </source>
</evidence>
<evidence type="ECO:0000256" key="1">
    <source>
        <dbReference type="PROSITE-ProRule" id="PRU00175"/>
    </source>
</evidence>
<reference evidence="4" key="1">
    <citation type="submission" date="2022-03" db="EMBL/GenBank/DDBJ databases">
        <title>Draft genome sequence of Aduncisulcus paluster, a free-living microaerophilic Fornicata.</title>
        <authorList>
            <person name="Yuyama I."/>
            <person name="Kume K."/>
            <person name="Tamura T."/>
            <person name="Inagaki Y."/>
            <person name="Hashimoto T."/>
        </authorList>
    </citation>
    <scope>NUCLEOTIDE SEQUENCE</scope>
    <source>
        <strain evidence="4">NY0171</strain>
    </source>
</reference>
<gene>
    <name evidence="4" type="ORF">ADUPG1_011543</name>
</gene>
<proteinExistence type="predicted"/>
<dbReference type="PROSITE" id="PS50089">
    <property type="entry name" value="ZF_RING_2"/>
    <property type="match status" value="1"/>
</dbReference>
<comment type="caution">
    <text evidence="4">The sequence shown here is derived from an EMBL/GenBank/DDBJ whole genome shotgun (WGS) entry which is preliminary data.</text>
</comment>
<dbReference type="InterPro" id="IPR001841">
    <property type="entry name" value="Znf_RING"/>
</dbReference>